<feature type="region of interest" description="Disordered" evidence="1">
    <location>
        <begin position="26"/>
        <end position="46"/>
    </location>
</feature>
<protein>
    <submittedName>
        <fullName evidence="2">Uncharacterized protein</fullName>
    </submittedName>
</protein>
<feature type="region of interest" description="Disordered" evidence="1">
    <location>
        <begin position="63"/>
        <end position="103"/>
    </location>
</feature>
<proteinExistence type="predicted"/>
<accession>A0AAV0B5J3</accession>
<dbReference type="AlphaFoldDB" id="A0AAV0B5J3"/>
<evidence type="ECO:0000256" key="1">
    <source>
        <dbReference type="SAM" id="MobiDB-lite"/>
    </source>
</evidence>
<keyword evidence="3" id="KW-1185">Reference proteome</keyword>
<sequence length="103" mass="11315">MTGRERVLTWDGGAGLCTRISRGRKQEGWGGLTDVTGPTSQKTGFDAGDTALRTLIARRLKEEDRRELEDAEETGKAIGQKKEQPTQVTTDIGNTPKPVWDQS</sequence>
<evidence type="ECO:0000313" key="2">
    <source>
        <dbReference type="EMBL" id="CAH7677576.1"/>
    </source>
</evidence>
<dbReference type="Proteomes" id="UP001153365">
    <property type="component" value="Unassembled WGS sequence"/>
</dbReference>
<dbReference type="EMBL" id="CALTRL010003110">
    <property type="protein sequence ID" value="CAH7677576.1"/>
    <property type="molecule type" value="Genomic_DNA"/>
</dbReference>
<gene>
    <name evidence="2" type="ORF">PPACK8108_LOCUS12746</name>
</gene>
<evidence type="ECO:0000313" key="3">
    <source>
        <dbReference type="Proteomes" id="UP001153365"/>
    </source>
</evidence>
<comment type="caution">
    <text evidence="2">The sequence shown here is derived from an EMBL/GenBank/DDBJ whole genome shotgun (WGS) entry which is preliminary data.</text>
</comment>
<reference evidence="2" key="1">
    <citation type="submission" date="2022-06" db="EMBL/GenBank/DDBJ databases">
        <authorList>
            <consortium name="SYNGENTA / RWTH Aachen University"/>
        </authorList>
    </citation>
    <scope>NUCLEOTIDE SEQUENCE</scope>
</reference>
<organism evidence="2 3">
    <name type="scientific">Phakopsora pachyrhizi</name>
    <name type="common">Asian soybean rust disease fungus</name>
    <dbReference type="NCBI Taxonomy" id="170000"/>
    <lineage>
        <taxon>Eukaryota</taxon>
        <taxon>Fungi</taxon>
        <taxon>Dikarya</taxon>
        <taxon>Basidiomycota</taxon>
        <taxon>Pucciniomycotina</taxon>
        <taxon>Pucciniomycetes</taxon>
        <taxon>Pucciniales</taxon>
        <taxon>Phakopsoraceae</taxon>
        <taxon>Phakopsora</taxon>
    </lineage>
</organism>
<name>A0AAV0B5J3_PHAPC</name>